<dbReference type="EMBL" id="KY860567">
    <property type="protein sequence ID" value="ATE47176.1"/>
    <property type="molecule type" value="Genomic_DNA"/>
</dbReference>
<keyword evidence="2" id="KW-1133">Transmembrane helix</keyword>
<accession>A0A290YMF3</accession>
<feature type="coiled-coil region" evidence="1">
    <location>
        <begin position="62"/>
        <end position="89"/>
    </location>
</feature>
<evidence type="ECO:0000313" key="3">
    <source>
        <dbReference type="EMBL" id="ATE47112.1"/>
    </source>
</evidence>
<evidence type="ECO:0008006" key="5">
    <source>
        <dbReference type="Google" id="ProtNLM"/>
    </source>
</evidence>
<reference evidence="3" key="1">
    <citation type="journal article" date="2017" name="Antimicrob. Agents Chemother.">
        <title>Characterization of carbapenemase-producing Pseudomonas aeruginosa isolated in Czech hospitals, during 2015.</title>
        <authorList>
            <person name="Papagiannitsis C.C."/>
            <person name="Hrabak J."/>
        </authorList>
    </citation>
    <scope>NUCLEOTIDE SEQUENCE</scope>
    <source>
        <strain evidence="4">30351cz</strain>
        <strain evidence="3">31360cz</strain>
    </source>
</reference>
<dbReference type="RefSeq" id="WP_126071378.1">
    <property type="nucleotide sequence ID" value="NZ_AP014651.1"/>
</dbReference>
<feature type="transmembrane region" description="Helical" evidence="2">
    <location>
        <begin position="34"/>
        <end position="59"/>
    </location>
</feature>
<sequence>MKVLPLLVPSVILVVALSFYFGSFNSGLSSDQSVWGAFGDYVGGILNPVLTFTTIYLLIKSLDSQNRSLDNAERQALEARDALLKQQETEGLKQFDSLFFVFTEIAANTYGRFVIRVGHNKEFLGHEGITYVSERLERASAESKDVIAEFERLDESHHNVIYELVQAYCSIFKMILEFCPEAQRDRYISIAVSVVPVKVVHLLSMAEAYTKWPVLESTRTAGFFDKASVVGLVKHFKKLAEK</sequence>
<dbReference type="EMBL" id="KY860566">
    <property type="protein sequence ID" value="ATE47112.1"/>
    <property type="molecule type" value="Genomic_DNA"/>
</dbReference>
<evidence type="ECO:0000313" key="4">
    <source>
        <dbReference type="EMBL" id="ATE47176.1"/>
    </source>
</evidence>
<proteinExistence type="predicted"/>
<evidence type="ECO:0000256" key="1">
    <source>
        <dbReference type="SAM" id="Coils"/>
    </source>
</evidence>
<name>A0A290YMF3_PSEAI</name>
<protein>
    <recommendedName>
        <fullName evidence="5">Phage abortive infection protein</fullName>
    </recommendedName>
</protein>
<keyword evidence="2" id="KW-0472">Membrane</keyword>
<keyword evidence="2" id="KW-0812">Transmembrane</keyword>
<evidence type="ECO:0000256" key="2">
    <source>
        <dbReference type="SAM" id="Phobius"/>
    </source>
</evidence>
<dbReference type="AlphaFoldDB" id="A0A290YMF3"/>
<keyword evidence="1" id="KW-0175">Coiled coil</keyword>
<organism evidence="3">
    <name type="scientific">Pseudomonas aeruginosa</name>
    <dbReference type="NCBI Taxonomy" id="287"/>
    <lineage>
        <taxon>Bacteria</taxon>
        <taxon>Pseudomonadati</taxon>
        <taxon>Pseudomonadota</taxon>
        <taxon>Gammaproteobacteria</taxon>
        <taxon>Pseudomonadales</taxon>
        <taxon>Pseudomonadaceae</taxon>
        <taxon>Pseudomonas</taxon>
    </lineage>
</organism>